<reference evidence="6 7" key="1">
    <citation type="journal article" date="2010" name="Genome Biol. Evol.">
        <title>Functional convergence in reduced genomes of bacterial symbionts spanning 200 My of evolution.</title>
        <authorList>
            <person name="McCutcheon J.P."/>
            <person name="Moran N.A."/>
        </authorList>
    </citation>
    <scope>NUCLEOTIDE SEQUENCE [LARGE SCALE GENOMIC DNA]</scope>
    <source>
        <strain evidence="6 7">CARI</strain>
    </source>
</reference>
<keyword evidence="7" id="KW-1185">Reference proteome</keyword>
<keyword evidence="2" id="KW-0689">Ribosomal protein</keyword>
<dbReference type="AlphaFoldDB" id="E0TIK8"/>
<evidence type="ECO:0000256" key="2">
    <source>
        <dbReference type="ARBA" id="ARBA00022980"/>
    </source>
</evidence>
<evidence type="ECO:0000256" key="1">
    <source>
        <dbReference type="ARBA" id="ARBA00010111"/>
    </source>
</evidence>
<dbReference type="Pfam" id="PF00468">
    <property type="entry name" value="Ribosomal_L34"/>
    <property type="match status" value="1"/>
</dbReference>
<evidence type="ECO:0000313" key="7">
    <source>
        <dbReference type="Proteomes" id="UP000001303"/>
    </source>
</evidence>
<dbReference type="HOGENOM" id="CLU_129938_2_0_4"/>
<dbReference type="KEGG" id="zin:ZICARI_001"/>
<evidence type="ECO:0000256" key="4">
    <source>
        <dbReference type="ARBA" id="ARBA00035177"/>
    </source>
</evidence>
<reference key="2">
    <citation type="submission" date="2010-08" db="EMBL/GenBank/DDBJ databases">
        <title>Functional convergence in reduced genomes of bacterial symbionts spanning 200 million years of evolution.</title>
        <authorList>
            <person name="McCutcheon J.P."/>
            <person name="Moran N.A."/>
        </authorList>
    </citation>
    <scope>NUCLEOTIDE SEQUENCE</scope>
    <source>
        <strain>CARI</strain>
    </source>
</reference>
<dbReference type="Proteomes" id="UP000001303">
    <property type="component" value="Chromosome"/>
</dbReference>
<organism evidence="6 7">
    <name type="scientific">Zinderia insecticola (strain CARI)</name>
    <dbReference type="NCBI Taxonomy" id="871271"/>
    <lineage>
        <taxon>Bacteria</taxon>
        <taxon>Pseudomonadati</taxon>
        <taxon>Pseudomonadota</taxon>
        <taxon>Betaproteobacteria</taxon>
        <taxon>Burkholderiales</taxon>
        <taxon>Oxalobacteraceae</taxon>
        <taxon>Candidatus Zinderia</taxon>
    </lineage>
</organism>
<dbReference type="GO" id="GO:1990904">
    <property type="term" value="C:ribonucleoprotein complex"/>
    <property type="evidence" value="ECO:0007669"/>
    <property type="project" value="UniProtKB-KW"/>
</dbReference>
<dbReference type="Gene3D" id="1.10.287.3980">
    <property type="match status" value="1"/>
</dbReference>
<dbReference type="GO" id="GO:0006412">
    <property type="term" value="P:translation"/>
    <property type="evidence" value="ECO:0007669"/>
    <property type="project" value="InterPro"/>
</dbReference>
<comment type="similarity">
    <text evidence="1">Belongs to the bacterial ribosomal protein bL34 family.</text>
</comment>
<protein>
    <recommendedName>
        <fullName evidence="4">Large ribosomal subunit protein bL34</fullName>
    </recommendedName>
    <alternativeName>
        <fullName evidence="5">50S ribosomal protein L34</fullName>
    </alternativeName>
</protein>
<accession>E0TIK8</accession>
<name>E0TIK8_ZINIC</name>
<dbReference type="GO" id="GO:0003735">
    <property type="term" value="F:structural constituent of ribosome"/>
    <property type="evidence" value="ECO:0007669"/>
    <property type="project" value="InterPro"/>
</dbReference>
<dbReference type="STRING" id="871271.ZICARI_001"/>
<evidence type="ECO:0000256" key="5">
    <source>
        <dbReference type="ARBA" id="ARBA00035489"/>
    </source>
</evidence>
<dbReference type="NCBIfam" id="TIGR01030">
    <property type="entry name" value="rpmH_bact"/>
    <property type="match status" value="1"/>
</dbReference>
<dbReference type="InterPro" id="IPR000271">
    <property type="entry name" value="Ribosomal_bL34"/>
</dbReference>
<dbReference type="EMBL" id="CP002161">
    <property type="protein sequence ID" value="ADM89635.1"/>
    <property type="molecule type" value="Genomic_DNA"/>
</dbReference>
<dbReference type="GO" id="GO:0005840">
    <property type="term" value="C:ribosome"/>
    <property type="evidence" value="ECO:0007669"/>
    <property type="project" value="UniProtKB-KW"/>
</dbReference>
<evidence type="ECO:0000256" key="3">
    <source>
        <dbReference type="ARBA" id="ARBA00023274"/>
    </source>
</evidence>
<keyword evidence="3" id="KW-0687">Ribonucleoprotein</keyword>
<evidence type="ECO:0000313" key="6">
    <source>
        <dbReference type="EMBL" id="ADM89635.1"/>
    </source>
</evidence>
<proteinExistence type="inferred from homology"/>
<sequence>MKRTYQPSKIKYIRKNGFRRRILSKSGKIIIKNKIRKKLNKKIK</sequence>
<gene>
    <name evidence="6" type="primary">rpmH</name>
    <name evidence="6" type="ordered locus">ZICARI_001</name>
</gene>